<comment type="caution">
    <text evidence="2">The sequence shown here is derived from an EMBL/GenBank/DDBJ whole genome shotgun (WGS) entry which is preliminary data.</text>
</comment>
<keyword evidence="2" id="KW-0238">DNA-binding</keyword>
<feature type="domain" description="WGR" evidence="1">
    <location>
        <begin position="18"/>
        <end position="74"/>
    </location>
</feature>
<evidence type="ECO:0000259" key="1">
    <source>
        <dbReference type="Pfam" id="PF05406"/>
    </source>
</evidence>
<dbReference type="Pfam" id="PF05406">
    <property type="entry name" value="WGR"/>
    <property type="match status" value="1"/>
</dbReference>
<keyword evidence="3" id="KW-1185">Reference proteome</keyword>
<dbReference type="SUPFAM" id="SSF142921">
    <property type="entry name" value="WGR domain-like"/>
    <property type="match status" value="1"/>
</dbReference>
<protein>
    <submittedName>
        <fullName evidence="2">WGR domain-containing protein, predicted DNA-binding domain in MolR</fullName>
    </submittedName>
</protein>
<evidence type="ECO:0000313" key="3">
    <source>
        <dbReference type="Proteomes" id="UP001157910"/>
    </source>
</evidence>
<dbReference type="InterPro" id="IPR036930">
    <property type="entry name" value="WGR_dom_sf"/>
</dbReference>
<accession>A0ABY1QTR3</accession>
<dbReference type="CDD" id="cd07996">
    <property type="entry name" value="WGR_MMR_like"/>
    <property type="match status" value="1"/>
</dbReference>
<proteinExistence type="predicted"/>
<reference evidence="2 3" key="1">
    <citation type="submission" date="2017-05" db="EMBL/GenBank/DDBJ databases">
        <authorList>
            <person name="Varghese N."/>
            <person name="Submissions S."/>
        </authorList>
    </citation>
    <scope>NUCLEOTIDE SEQUENCE [LARGE SCALE GENOMIC DNA]</scope>
    <source>
        <strain evidence="2 3">SM16</strain>
    </source>
</reference>
<dbReference type="RefSeq" id="WP_257542287.1">
    <property type="nucleotide sequence ID" value="NZ_FXUI01000015.1"/>
</dbReference>
<dbReference type="InterPro" id="IPR049809">
    <property type="entry name" value="YehF/YfeS-like_WGR"/>
</dbReference>
<evidence type="ECO:0000313" key="2">
    <source>
        <dbReference type="EMBL" id="SMP80708.1"/>
    </source>
</evidence>
<organism evidence="2 3">
    <name type="scientific">Novosphingobium panipatense</name>
    <dbReference type="NCBI Taxonomy" id="428991"/>
    <lineage>
        <taxon>Bacteria</taxon>
        <taxon>Pseudomonadati</taxon>
        <taxon>Pseudomonadota</taxon>
        <taxon>Alphaproteobacteria</taxon>
        <taxon>Sphingomonadales</taxon>
        <taxon>Sphingomonadaceae</taxon>
        <taxon>Novosphingobium</taxon>
    </lineage>
</organism>
<sequence>MHCSFPALFVPIELIALDHARNIRRRYEIVVTRDLFGSYIVETSWGRIGAHGRSKRLSFPDRPSAERHVAATLRRRGTAKKRIGVPYLPSPFCNRPAAFDRTTPPALSPIADSFAERPARL</sequence>
<dbReference type="EMBL" id="FXUI01000015">
    <property type="protein sequence ID" value="SMP80708.1"/>
    <property type="molecule type" value="Genomic_DNA"/>
</dbReference>
<dbReference type="GO" id="GO:0003677">
    <property type="term" value="F:DNA binding"/>
    <property type="evidence" value="ECO:0007669"/>
    <property type="project" value="UniProtKB-KW"/>
</dbReference>
<name>A0ABY1QTR3_9SPHN</name>
<gene>
    <name evidence="2" type="ORF">SAMN06296065_1158</name>
</gene>
<dbReference type="Proteomes" id="UP001157910">
    <property type="component" value="Unassembled WGS sequence"/>
</dbReference>
<dbReference type="InterPro" id="IPR008893">
    <property type="entry name" value="WGR_domain"/>
</dbReference>